<protein>
    <submittedName>
        <fullName evidence="1">Uncharacterized protein</fullName>
    </submittedName>
</protein>
<gene>
    <name evidence="1" type="ORF">VTJ49DRAFT_1280</name>
</gene>
<name>A0ABR3VCS6_HUMIN</name>
<comment type="caution">
    <text evidence="1">The sequence shown here is derived from an EMBL/GenBank/DDBJ whole genome shotgun (WGS) entry which is preliminary data.</text>
</comment>
<evidence type="ECO:0000313" key="2">
    <source>
        <dbReference type="Proteomes" id="UP001583172"/>
    </source>
</evidence>
<evidence type="ECO:0000313" key="1">
    <source>
        <dbReference type="EMBL" id="KAL1839670.1"/>
    </source>
</evidence>
<proteinExistence type="predicted"/>
<organism evidence="1 2">
    <name type="scientific">Humicola insolens</name>
    <name type="common">Soft-rot fungus</name>
    <dbReference type="NCBI Taxonomy" id="85995"/>
    <lineage>
        <taxon>Eukaryota</taxon>
        <taxon>Fungi</taxon>
        <taxon>Dikarya</taxon>
        <taxon>Ascomycota</taxon>
        <taxon>Pezizomycotina</taxon>
        <taxon>Sordariomycetes</taxon>
        <taxon>Sordariomycetidae</taxon>
        <taxon>Sordariales</taxon>
        <taxon>Chaetomiaceae</taxon>
        <taxon>Mycothermus</taxon>
    </lineage>
</organism>
<keyword evidence="2" id="KW-1185">Reference proteome</keyword>
<sequence>MKAMLFGPWKERKPDIGEWRVDLPDDDPGGLEILLQVVHGNPANFDLTRIRLFHLPAIIAIVDKYCMEELFRPWIQLFLRQHSERGWHEKHSTNFDLDFLRDLEAAWELGLASVVETFLAALMWDGWADDINTLASYGGFFQDHPHFLEFPTDPLRQLMERRLCYNAKIAAINGYLNGEMVELPSSAHRVDRSIDAWDNRVDEAFLAVQPRQGHAGCSLNGRCDAFREWLIQSKGWYQFLTAKDRAEIDERQKDWGCTMGDTLYWIGRFTYTP</sequence>
<accession>A0ABR3VCS6</accession>
<dbReference type="Proteomes" id="UP001583172">
    <property type="component" value="Unassembled WGS sequence"/>
</dbReference>
<reference evidence="1 2" key="1">
    <citation type="journal article" date="2024" name="Commun. Biol.">
        <title>Comparative genomic analysis of thermophilic fungi reveals convergent evolutionary adaptations and gene losses.</title>
        <authorList>
            <person name="Steindorff A.S."/>
            <person name="Aguilar-Pontes M.V."/>
            <person name="Robinson A.J."/>
            <person name="Andreopoulos B."/>
            <person name="LaButti K."/>
            <person name="Kuo A."/>
            <person name="Mondo S."/>
            <person name="Riley R."/>
            <person name="Otillar R."/>
            <person name="Haridas S."/>
            <person name="Lipzen A."/>
            <person name="Grimwood J."/>
            <person name="Schmutz J."/>
            <person name="Clum A."/>
            <person name="Reid I.D."/>
            <person name="Moisan M.C."/>
            <person name="Butler G."/>
            <person name="Nguyen T.T.M."/>
            <person name="Dewar K."/>
            <person name="Conant G."/>
            <person name="Drula E."/>
            <person name="Henrissat B."/>
            <person name="Hansel C."/>
            <person name="Singer S."/>
            <person name="Hutchinson M.I."/>
            <person name="de Vries R.P."/>
            <person name="Natvig D.O."/>
            <person name="Powell A.J."/>
            <person name="Tsang A."/>
            <person name="Grigoriev I.V."/>
        </authorList>
    </citation>
    <scope>NUCLEOTIDE SEQUENCE [LARGE SCALE GENOMIC DNA]</scope>
    <source>
        <strain evidence="1 2">CBS 620.91</strain>
    </source>
</reference>
<dbReference type="EMBL" id="JAZGSY010000146">
    <property type="protein sequence ID" value="KAL1839670.1"/>
    <property type="molecule type" value="Genomic_DNA"/>
</dbReference>